<organism evidence="2 3">
    <name type="scientific">Segatella salivae DSM 15606</name>
    <dbReference type="NCBI Taxonomy" id="888832"/>
    <lineage>
        <taxon>Bacteria</taxon>
        <taxon>Pseudomonadati</taxon>
        <taxon>Bacteroidota</taxon>
        <taxon>Bacteroidia</taxon>
        <taxon>Bacteroidales</taxon>
        <taxon>Prevotellaceae</taxon>
        <taxon>Segatella</taxon>
    </lineage>
</organism>
<evidence type="ECO:0000313" key="2">
    <source>
        <dbReference type="EMBL" id="EFV05711.1"/>
    </source>
</evidence>
<proteinExistence type="predicted"/>
<name>E6MKW2_9BACT</name>
<comment type="caution">
    <text evidence="2">The sequence shown here is derived from an EMBL/GenBank/DDBJ whole genome shotgun (WGS) entry which is preliminary data.</text>
</comment>
<evidence type="ECO:0000313" key="3">
    <source>
        <dbReference type="Proteomes" id="UP000003874"/>
    </source>
</evidence>
<keyword evidence="3" id="KW-1185">Reference proteome</keyword>
<keyword evidence="1" id="KW-0812">Transmembrane</keyword>
<sequence>MMDINQEDKKNTNETEYAVRPHHKQKRLIDNDNHMLKYRNILNIVFMLLTIIGVVIFTQTEYRTTATIILIIAVVLKFIEVALRMFK</sequence>
<dbReference type="Proteomes" id="UP000003874">
    <property type="component" value="Unassembled WGS sequence"/>
</dbReference>
<feature type="transmembrane region" description="Helical" evidence="1">
    <location>
        <begin position="41"/>
        <end position="60"/>
    </location>
</feature>
<protein>
    <recommendedName>
        <fullName evidence="4">Mechanosensitive ion channel protein MscS</fullName>
    </recommendedName>
</protein>
<evidence type="ECO:0008006" key="4">
    <source>
        <dbReference type="Google" id="ProtNLM"/>
    </source>
</evidence>
<dbReference type="AlphaFoldDB" id="E6MKW2"/>
<gene>
    <name evidence="2" type="ORF">HMPREF9420_0129</name>
</gene>
<accession>E6MKW2</accession>
<keyword evidence="1" id="KW-0472">Membrane</keyword>
<keyword evidence="1" id="KW-1133">Transmembrane helix</keyword>
<dbReference type="HOGENOM" id="CLU_168969_1_0_10"/>
<dbReference type="EMBL" id="AEQO01000012">
    <property type="protein sequence ID" value="EFV05711.1"/>
    <property type="molecule type" value="Genomic_DNA"/>
</dbReference>
<reference evidence="2 3" key="1">
    <citation type="submission" date="2010-12" db="EMBL/GenBank/DDBJ databases">
        <authorList>
            <person name="Muzny D."/>
            <person name="Qin X."/>
            <person name="Deng J."/>
            <person name="Jiang H."/>
            <person name="Liu Y."/>
            <person name="Qu J."/>
            <person name="Song X.-Z."/>
            <person name="Zhang L."/>
            <person name="Thornton R."/>
            <person name="Coyle M."/>
            <person name="Francisco L."/>
            <person name="Jackson L."/>
            <person name="Javaid M."/>
            <person name="Korchina V."/>
            <person name="Kovar C."/>
            <person name="Mata R."/>
            <person name="Mathew T."/>
            <person name="Ngo R."/>
            <person name="Nguyen L."/>
            <person name="Nguyen N."/>
            <person name="Okwuonu G."/>
            <person name="Ongeri F."/>
            <person name="Pham C."/>
            <person name="Simmons D."/>
            <person name="Wilczek-Boney K."/>
            <person name="Hale W."/>
            <person name="Jakkamsetti A."/>
            <person name="Pham P."/>
            <person name="Ruth R."/>
            <person name="San Lucas F."/>
            <person name="Warren J."/>
            <person name="Zhang J."/>
            <person name="Zhao Z."/>
            <person name="Zhou C."/>
            <person name="Zhu D."/>
            <person name="Lee S."/>
            <person name="Bess C."/>
            <person name="Blankenburg K."/>
            <person name="Forbes L."/>
            <person name="Fu Q."/>
            <person name="Gubbala S."/>
            <person name="Hirani K."/>
            <person name="Jayaseelan J.C."/>
            <person name="Lara F."/>
            <person name="Munidasa M."/>
            <person name="Palculict T."/>
            <person name="Patil S."/>
            <person name="Pu L.-L."/>
            <person name="Saada N."/>
            <person name="Tang L."/>
            <person name="Weissenberger G."/>
            <person name="Zhu Y."/>
            <person name="Hemphill L."/>
            <person name="Shang Y."/>
            <person name="Youmans B."/>
            <person name="Ayvaz T."/>
            <person name="Ross M."/>
            <person name="Santibanez J."/>
            <person name="Aqrawi P."/>
            <person name="Gross S."/>
            <person name="Joshi V."/>
            <person name="Fowler G."/>
            <person name="Nazareth L."/>
            <person name="Reid J."/>
            <person name="Worley K."/>
            <person name="Petrosino J."/>
            <person name="Highlander S."/>
            <person name="Gibbs R."/>
        </authorList>
    </citation>
    <scope>NUCLEOTIDE SEQUENCE [LARGE SCALE GENOMIC DNA]</scope>
    <source>
        <strain evidence="2 3">DSM 15606</strain>
    </source>
</reference>
<dbReference type="STRING" id="888832.HMPREF9420_0129"/>
<evidence type="ECO:0000256" key="1">
    <source>
        <dbReference type="SAM" id="Phobius"/>
    </source>
</evidence>
<feature type="transmembrane region" description="Helical" evidence="1">
    <location>
        <begin position="66"/>
        <end position="86"/>
    </location>
</feature>